<keyword evidence="6 7" id="KW-0472">Membrane</keyword>
<accession>A0A1I3EZF5</accession>
<organism evidence="9 10">
    <name type="scientific">Selenomonas ruminantium</name>
    <dbReference type="NCBI Taxonomy" id="971"/>
    <lineage>
        <taxon>Bacteria</taxon>
        <taxon>Bacillati</taxon>
        <taxon>Bacillota</taxon>
        <taxon>Negativicutes</taxon>
        <taxon>Selenomonadales</taxon>
        <taxon>Selenomonadaceae</taxon>
        <taxon>Selenomonas</taxon>
    </lineage>
</organism>
<dbReference type="InterPro" id="IPR017850">
    <property type="entry name" value="Alkaline_phosphatase_core_sf"/>
</dbReference>
<dbReference type="CDD" id="cd16015">
    <property type="entry name" value="LTA_synthase"/>
    <property type="match status" value="1"/>
</dbReference>
<dbReference type="Proteomes" id="UP000183639">
    <property type="component" value="Unassembled WGS sequence"/>
</dbReference>
<feature type="transmembrane region" description="Helical" evidence="7">
    <location>
        <begin position="65"/>
        <end position="86"/>
    </location>
</feature>
<reference evidence="9 10" key="1">
    <citation type="submission" date="2016-10" db="EMBL/GenBank/DDBJ databases">
        <authorList>
            <person name="de Groot N.N."/>
        </authorList>
    </citation>
    <scope>NUCLEOTIDE SEQUENCE [LARGE SCALE GENOMIC DNA]</scope>
    <source>
        <strain evidence="9 10">Z108</strain>
    </source>
</reference>
<proteinExistence type="predicted"/>
<evidence type="ECO:0000313" key="9">
    <source>
        <dbReference type="EMBL" id="SFI04368.1"/>
    </source>
</evidence>
<evidence type="ECO:0000256" key="7">
    <source>
        <dbReference type="SAM" id="Phobius"/>
    </source>
</evidence>
<evidence type="ECO:0000313" key="10">
    <source>
        <dbReference type="Proteomes" id="UP000183639"/>
    </source>
</evidence>
<dbReference type="GO" id="GO:0005886">
    <property type="term" value="C:plasma membrane"/>
    <property type="evidence" value="ECO:0007669"/>
    <property type="project" value="UniProtKB-SubCell"/>
</dbReference>
<evidence type="ECO:0000256" key="6">
    <source>
        <dbReference type="ARBA" id="ARBA00023136"/>
    </source>
</evidence>
<dbReference type="Gene3D" id="3.40.720.10">
    <property type="entry name" value="Alkaline Phosphatase, subunit A"/>
    <property type="match status" value="1"/>
</dbReference>
<dbReference type="InterPro" id="IPR050448">
    <property type="entry name" value="OpgB/LTA_synthase_biosynth"/>
</dbReference>
<dbReference type="SUPFAM" id="SSF53649">
    <property type="entry name" value="Alkaline phosphatase-like"/>
    <property type="match status" value="1"/>
</dbReference>
<comment type="pathway">
    <text evidence="2">Cell wall biogenesis; lipoteichoic acid biosynthesis.</text>
</comment>
<evidence type="ECO:0000259" key="8">
    <source>
        <dbReference type="Pfam" id="PF00884"/>
    </source>
</evidence>
<protein>
    <submittedName>
        <fullName evidence="9">Phosphoglycerol transferase MdoB</fullName>
    </submittedName>
</protein>
<feature type="transmembrane region" description="Helical" evidence="7">
    <location>
        <begin position="135"/>
        <end position="153"/>
    </location>
</feature>
<evidence type="ECO:0000256" key="1">
    <source>
        <dbReference type="ARBA" id="ARBA00004651"/>
    </source>
</evidence>
<sequence>MFLAFWAGLQQDIKLVLLAPAVCAIFRLAFILVYGPKKSPVGEWRKWFTCFRYGFWWGMDFNAYVYLYLLVLVSLPAAFIPAYYAVGDTVRLIGVTVYLVVLYTAFMGKMIFYYHFHDTFNPTMKLGVNADKMNFVDIFFNQNYGAWILLGYIPYTWLSWQVGSCLLRLPSLPYLSLSSPWLQYGLNTVVFSASVVLFYWLRYGGTLRHRQKPEWDEVPPIVKNDMFLGKATVDDLIAFELACKSTVSEALLHTDAESLEVLRPVLSSPQMFSENLWAPFQHQTKGARIRKPKHIFFLLGESHGQAPFDAPYEYLNLMEASRRYRSQAHTVAIDNFLPAGMISQPALTSLLAGVYDAGMELNENKAFWYGNIPISLPLQLKKLGYRTEFWYGGGLNWGSLEHFVPAIGFDAWHGGPDFCPKGSPKTWLGVYDHIFLEQAAKLIQQDDTEQPVFHFLYTTSNHGPYNMPYAEYGFSAEKVMPAAPEALLKHGKMMKQMAGIWYADQALIKFVEKMQTVYPDSLFVVTGDHTTGLIPFQCGVVGRTEPNLRERVLTSFAISHPELTADMLAENTIGGHMNIMPTLFELIAPAGFTYYSIAEPLTEPIHRVVTPYCWLTHDRIGDYRDGLSQQLAVSEDLLPFERDREKFREERDAWCELTGWLVRHPELLDDAGRGKMV</sequence>
<keyword evidence="3" id="KW-1003">Cell membrane</keyword>
<evidence type="ECO:0000256" key="3">
    <source>
        <dbReference type="ARBA" id="ARBA00022475"/>
    </source>
</evidence>
<keyword evidence="9" id="KW-0808">Transferase</keyword>
<feature type="transmembrane region" description="Helical" evidence="7">
    <location>
        <begin position="92"/>
        <end position="114"/>
    </location>
</feature>
<dbReference type="OrthoDB" id="9777768at2"/>
<feature type="transmembrane region" description="Helical" evidence="7">
    <location>
        <begin position="181"/>
        <end position="201"/>
    </location>
</feature>
<keyword evidence="5 7" id="KW-1133">Transmembrane helix</keyword>
<dbReference type="AlphaFoldDB" id="A0A1I3EZF5"/>
<feature type="transmembrane region" description="Helical" evidence="7">
    <location>
        <begin position="15"/>
        <end position="35"/>
    </location>
</feature>
<evidence type="ECO:0000256" key="4">
    <source>
        <dbReference type="ARBA" id="ARBA00022692"/>
    </source>
</evidence>
<dbReference type="PANTHER" id="PTHR47371:SF3">
    <property type="entry name" value="PHOSPHOGLYCEROL TRANSFERASE I"/>
    <property type="match status" value="1"/>
</dbReference>
<comment type="subcellular location">
    <subcellularLocation>
        <location evidence="1">Cell membrane</location>
        <topology evidence="1">Multi-pass membrane protein</topology>
    </subcellularLocation>
</comment>
<gene>
    <name evidence="9" type="ORF">SAMN04487861_11249</name>
</gene>
<keyword evidence="4 7" id="KW-0812">Transmembrane</keyword>
<feature type="domain" description="Sulfatase N-terminal" evidence="8">
    <location>
        <begin position="295"/>
        <end position="586"/>
    </location>
</feature>
<dbReference type="GO" id="GO:0016740">
    <property type="term" value="F:transferase activity"/>
    <property type="evidence" value="ECO:0007669"/>
    <property type="project" value="UniProtKB-KW"/>
</dbReference>
<dbReference type="RefSeq" id="WP_075443634.1">
    <property type="nucleotide sequence ID" value="NZ_FOQK01000012.1"/>
</dbReference>
<dbReference type="EMBL" id="FOQK01000012">
    <property type="protein sequence ID" value="SFI04368.1"/>
    <property type="molecule type" value="Genomic_DNA"/>
</dbReference>
<name>A0A1I3EZF5_SELRU</name>
<dbReference type="Pfam" id="PF00884">
    <property type="entry name" value="Sulfatase"/>
    <property type="match status" value="1"/>
</dbReference>
<evidence type="ECO:0000256" key="2">
    <source>
        <dbReference type="ARBA" id="ARBA00004936"/>
    </source>
</evidence>
<evidence type="ECO:0000256" key="5">
    <source>
        <dbReference type="ARBA" id="ARBA00022989"/>
    </source>
</evidence>
<dbReference type="PANTHER" id="PTHR47371">
    <property type="entry name" value="LIPOTEICHOIC ACID SYNTHASE"/>
    <property type="match status" value="1"/>
</dbReference>
<dbReference type="InterPro" id="IPR000917">
    <property type="entry name" value="Sulfatase_N"/>
</dbReference>